<dbReference type="AlphaFoldDB" id="A0AAV4WW46"/>
<evidence type="ECO:0000313" key="1">
    <source>
        <dbReference type="EMBL" id="GIY86150.1"/>
    </source>
</evidence>
<comment type="caution">
    <text evidence="1">The sequence shown here is derived from an EMBL/GenBank/DDBJ whole genome shotgun (WGS) entry which is preliminary data.</text>
</comment>
<dbReference type="Proteomes" id="UP001054945">
    <property type="component" value="Unassembled WGS sequence"/>
</dbReference>
<organism evidence="1 2">
    <name type="scientific">Caerostris extrusa</name>
    <name type="common">Bark spider</name>
    <name type="synonym">Caerostris bankana</name>
    <dbReference type="NCBI Taxonomy" id="172846"/>
    <lineage>
        <taxon>Eukaryota</taxon>
        <taxon>Metazoa</taxon>
        <taxon>Ecdysozoa</taxon>
        <taxon>Arthropoda</taxon>
        <taxon>Chelicerata</taxon>
        <taxon>Arachnida</taxon>
        <taxon>Araneae</taxon>
        <taxon>Araneomorphae</taxon>
        <taxon>Entelegynae</taxon>
        <taxon>Araneoidea</taxon>
        <taxon>Araneidae</taxon>
        <taxon>Caerostris</taxon>
    </lineage>
</organism>
<evidence type="ECO:0000313" key="2">
    <source>
        <dbReference type="Proteomes" id="UP001054945"/>
    </source>
</evidence>
<keyword evidence="2" id="KW-1185">Reference proteome</keyword>
<name>A0AAV4WW46_CAEEX</name>
<gene>
    <name evidence="1" type="ORF">CEXT_644871</name>
</gene>
<reference evidence="1 2" key="1">
    <citation type="submission" date="2021-06" db="EMBL/GenBank/DDBJ databases">
        <title>Caerostris extrusa draft genome.</title>
        <authorList>
            <person name="Kono N."/>
            <person name="Arakawa K."/>
        </authorList>
    </citation>
    <scope>NUCLEOTIDE SEQUENCE [LARGE SCALE GENOMIC DNA]</scope>
</reference>
<sequence length="119" mass="14146">MQSNRHNPELRQPLLFTLTPLLINQFGGKVVFLWHVTRHFLCTIPDLMLSNSTWEFDRLNLKMLPTHSKKGEETFPLEMDHLPEFAIKKCQVELKETPEKKLKALQEVREFFEKEPENE</sequence>
<accession>A0AAV4WW46</accession>
<dbReference type="EMBL" id="BPLR01016747">
    <property type="protein sequence ID" value="GIY86150.1"/>
    <property type="molecule type" value="Genomic_DNA"/>
</dbReference>
<proteinExistence type="predicted"/>
<protein>
    <submittedName>
        <fullName evidence="1">Uncharacterized protein</fullName>
    </submittedName>
</protein>